<dbReference type="SUPFAM" id="SSF55729">
    <property type="entry name" value="Acyl-CoA N-acyltransferases (Nat)"/>
    <property type="match status" value="1"/>
</dbReference>
<keyword evidence="2" id="KW-0012">Acyltransferase</keyword>
<gene>
    <name evidence="2" type="ORF">ACFQBQ_09685</name>
</gene>
<evidence type="ECO:0000313" key="2">
    <source>
        <dbReference type="EMBL" id="MFC6645845.1"/>
    </source>
</evidence>
<evidence type="ECO:0000259" key="1">
    <source>
        <dbReference type="PROSITE" id="PS51186"/>
    </source>
</evidence>
<dbReference type="Gene3D" id="3.40.630.30">
    <property type="match status" value="1"/>
</dbReference>
<dbReference type="InterPro" id="IPR017255">
    <property type="entry name" value="AcTrfase_GNAT_prd"/>
</dbReference>
<proteinExistence type="predicted"/>
<dbReference type="GO" id="GO:0016746">
    <property type="term" value="F:acyltransferase activity"/>
    <property type="evidence" value="ECO:0007669"/>
    <property type="project" value="UniProtKB-KW"/>
</dbReference>
<evidence type="ECO:0000313" key="3">
    <source>
        <dbReference type="Proteomes" id="UP001596391"/>
    </source>
</evidence>
<protein>
    <submittedName>
        <fullName evidence="2">GNAT family N-acetyltransferase</fullName>
        <ecNumber evidence="2">2.3.-.-</ecNumber>
    </submittedName>
</protein>
<sequence>MEISRAAWPDFKERESIYHLFCKFFSNTSFICENNDGVIVGFLLGFISQVDPAEAYIHLVAVDASAQRKGIASMLYQQFFQRVDWLGAERIRLIVNPENAASRTFHEQMGFVADIHGPSIMIGDVLAAENYNGPGLHMVTYLREL</sequence>
<dbReference type="PROSITE" id="PS51186">
    <property type="entry name" value="GNAT"/>
    <property type="match status" value="1"/>
</dbReference>
<dbReference type="EC" id="2.3.-.-" evidence="2"/>
<comment type="caution">
    <text evidence="2">The sequence shown here is derived from an EMBL/GenBank/DDBJ whole genome shotgun (WGS) entry which is preliminary data.</text>
</comment>
<dbReference type="InterPro" id="IPR000182">
    <property type="entry name" value="GNAT_dom"/>
</dbReference>
<dbReference type="Pfam" id="PF00583">
    <property type="entry name" value="Acetyltransf_1"/>
    <property type="match status" value="1"/>
</dbReference>
<name>A0ABW1ZBM1_9BACT</name>
<accession>A0ABW1ZBM1</accession>
<dbReference type="Proteomes" id="UP001596391">
    <property type="component" value="Unassembled WGS sequence"/>
</dbReference>
<reference evidence="3" key="1">
    <citation type="journal article" date="2019" name="Int. J. Syst. Evol. Microbiol.">
        <title>The Global Catalogue of Microorganisms (GCM) 10K type strain sequencing project: providing services to taxonomists for standard genome sequencing and annotation.</title>
        <authorList>
            <consortium name="The Broad Institute Genomics Platform"/>
            <consortium name="The Broad Institute Genome Sequencing Center for Infectious Disease"/>
            <person name="Wu L."/>
            <person name="Ma J."/>
        </authorList>
    </citation>
    <scope>NUCLEOTIDE SEQUENCE [LARGE SCALE GENOMIC DNA]</scope>
    <source>
        <strain evidence="3">CGMCC 1.16026</strain>
    </source>
</reference>
<dbReference type="CDD" id="cd04301">
    <property type="entry name" value="NAT_SF"/>
    <property type="match status" value="1"/>
</dbReference>
<organism evidence="2 3">
    <name type="scientific">Granulicella cerasi</name>
    <dbReference type="NCBI Taxonomy" id="741063"/>
    <lineage>
        <taxon>Bacteria</taxon>
        <taxon>Pseudomonadati</taxon>
        <taxon>Acidobacteriota</taxon>
        <taxon>Terriglobia</taxon>
        <taxon>Terriglobales</taxon>
        <taxon>Acidobacteriaceae</taxon>
        <taxon>Granulicella</taxon>
    </lineage>
</organism>
<keyword evidence="2" id="KW-0808">Transferase</keyword>
<dbReference type="InterPro" id="IPR016181">
    <property type="entry name" value="Acyl_CoA_acyltransferase"/>
</dbReference>
<feature type="domain" description="N-acetyltransferase" evidence="1">
    <location>
        <begin position="1"/>
        <end position="132"/>
    </location>
</feature>
<dbReference type="RefSeq" id="WP_263369559.1">
    <property type="nucleotide sequence ID" value="NZ_JAGSYD010000001.1"/>
</dbReference>
<dbReference type="PIRSF" id="PIRSF037663">
    <property type="entry name" value="Acetyltransf_GNAT_prd"/>
    <property type="match status" value="1"/>
</dbReference>
<dbReference type="EMBL" id="JBHSWI010000001">
    <property type="protein sequence ID" value="MFC6645845.1"/>
    <property type="molecule type" value="Genomic_DNA"/>
</dbReference>
<keyword evidence="3" id="KW-1185">Reference proteome</keyword>